<dbReference type="Gene3D" id="3.30.160.60">
    <property type="entry name" value="Classic Zinc Finger"/>
    <property type="match status" value="1"/>
</dbReference>
<accession>A0A7R9PZK2</accession>
<dbReference type="InterPro" id="IPR050731">
    <property type="entry name" value="HRD1_E3_ubiq-ligases"/>
</dbReference>
<dbReference type="Gene3D" id="3.30.40.10">
    <property type="entry name" value="Zinc/RING finger domain, C3HC4 (zinc finger)"/>
    <property type="match status" value="1"/>
</dbReference>
<name>A0A7R9PZK2_9ACAR</name>
<evidence type="ECO:0000256" key="2">
    <source>
        <dbReference type="ARBA" id="ARBA00022771"/>
    </source>
</evidence>
<feature type="domain" description="C2H2-type" evidence="7">
    <location>
        <begin position="295"/>
        <end position="323"/>
    </location>
</feature>
<feature type="compositionally biased region" description="Polar residues" evidence="5">
    <location>
        <begin position="416"/>
        <end position="428"/>
    </location>
</feature>
<feature type="region of interest" description="Disordered" evidence="5">
    <location>
        <begin position="414"/>
        <end position="452"/>
    </location>
</feature>
<dbReference type="PROSITE" id="PS00028">
    <property type="entry name" value="ZINC_FINGER_C2H2_1"/>
    <property type="match status" value="2"/>
</dbReference>
<feature type="domain" description="RING-type" evidence="6">
    <location>
        <begin position="464"/>
        <end position="512"/>
    </location>
</feature>
<proteinExistence type="predicted"/>
<evidence type="ECO:0000313" key="8">
    <source>
        <dbReference type="EMBL" id="CAD7626612.1"/>
    </source>
</evidence>
<organism evidence="8">
    <name type="scientific">Medioppia subpectinata</name>
    <dbReference type="NCBI Taxonomy" id="1979941"/>
    <lineage>
        <taxon>Eukaryota</taxon>
        <taxon>Metazoa</taxon>
        <taxon>Ecdysozoa</taxon>
        <taxon>Arthropoda</taxon>
        <taxon>Chelicerata</taxon>
        <taxon>Arachnida</taxon>
        <taxon>Acari</taxon>
        <taxon>Acariformes</taxon>
        <taxon>Sarcoptiformes</taxon>
        <taxon>Oribatida</taxon>
        <taxon>Brachypylina</taxon>
        <taxon>Oppioidea</taxon>
        <taxon>Oppiidae</taxon>
        <taxon>Medioppia</taxon>
    </lineage>
</organism>
<evidence type="ECO:0000256" key="1">
    <source>
        <dbReference type="ARBA" id="ARBA00022723"/>
    </source>
</evidence>
<evidence type="ECO:0008006" key="10">
    <source>
        <dbReference type="Google" id="ProtNLM"/>
    </source>
</evidence>
<dbReference type="GO" id="GO:0012505">
    <property type="term" value="C:endomembrane system"/>
    <property type="evidence" value="ECO:0007669"/>
    <property type="project" value="TreeGrafter"/>
</dbReference>
<evidence type="ECO:0000256" key="4">
    <source>
        <dbReference type="PROSITE-ProRule" id="PRU00042"/>
    </source>
</evidence>
<dbReference type="SMART" id="SM00355">
    <property type="entry name" value="ZnF_C2H2"/>
    <property type="match status" value="3"/>
</dbReference>
<keyword evidence="1" id="KW-0479">Metal-binding</keyword>
<dbReference type="GO" id="GO:0061630">
    <property type="term" value="F:ubiquitin protein ligase activity"/>
    <property type="evidence" value="ECO:0007669"/>
    <property type="project" value="TreeGrafter"/>
</dbReference>
<dbReference type="AlphaFoldDB" id="A0A7R9PZK2"/>
<dbReference type="EMBL" id="CAJPIZ010003982">
    <property type="protein sequence ID" value="CAG2107042.1"/>
    <property type="molecule type" value="Genomic_DNA"/>
</dbReference>
<dbReference type="Pfam" id="PF13639">
    <property type="entry name" value="zf-RING_2"/>
    <property type="match status" value="1"/>
</dbReference>
<dbReference type="GO" id="GO:0043161">
    <property type="term" value="P:proteasome-mediated ubiquitin-dependent protein catabolic process"/>
    <property type="evidence" value="ECO:0007669"/>
    <property type="project" value="TreeGrafter"/>
</dbReference>
<dbReference type="PROSITE" id="PS50089">
    <property type="entry name" value="ZF_RING_2"/>
    <property type="match status" value="1"/>
</dbReference>
<keyword evidence="3" id="KW-0862">Zinc</keyword>
<dbReference type="GO" id="GO:0008270">
    <property type="term" value="F:zinc ion binding"/>
    <property type="evidence" value="ECO:0007669"/>
    <property type="project" value="UniProtKB-KW"/>
</dbReference>
<dbReference type="Proteomes" id="UP000759131">
    <property type="component" value="Unassembled WGS sequence"/>
</dbReference>
<feature type="compositionally biased region" description="Low complexity" evidence="5">
    <location>
        <begin position="378"/>
        <end position="387"/>
    </location>
</feature>
<dbReference type="EMBL" id="OC858557">
    <property type="protein sequence ID" value="CAD7626612.1"/>
    <property type="molecule type" value="Genomic_DNA"/>
</dbReference>
<dbReference type="OrthoDB" id="8062037at2759"/>
<dbReference type="PANTHER" id="PTHR22763:SF183">
    <property type="entry name" value="RING-TYPE DOMAIN-CONTAINING PROTEIN"/>
    <property type="match status" value="1"/>
</dbReference>
<dbReference type="PROSITE" id="PS50157">
    <property type="entry name" value="ZINC_FINGER_C2H2_2"/>
    <property type="match status" value="2"/>
</dbReference>
<dbReference type="SUPFAM" id="SSF57850">
    <property type="entry name" value="RING/U-box"/>
    <property type="match status" value="1"/>
</dbReference>
<evidence type="ECO:0000256" key="5">
    <source>
        <dbReference type="SAM" id="MobiDB-lite"/>
    </source>
</evidence>
<evidence type="ECO:0000313" key="9">
    <source>
        <dbReference type="Proteomes" id="UP000759131"/>
    </source>
</evidence>
<protein>
    <recommendedName>
        <fullName evidence="10">RING-type E3 ubiquitin transferase</fullName>
    </recommendedName>
</protein>
<reference evidence="8" key="1">
    <citation type="submission" date="2020-11" db="EMBL/GenBank/DDBJ databases">
        <authorList>
            <person name="Tran Van P."/>
        </authorList>
    </citation>
    <scope>NUCLEOTIDE SEQUENCE</scope>
</reference>
<evidence type="ECO:0000256" key="3">
    <source>
        <dbReference type="ARBA" id="ARBA00022833"/>
    </source>
</evidence>
<gene>
    <name evidence="8" type="ORF">OSB1V03_LOCUS7045</name>
</gene>
<evidence type="ECO:0000259" key="7">
    <source>
        <dbReference type="PROSITE" id="PS50157"/>
    </source>
</evidence>
<feature type="compositionally biased region" description="Basic residues" evidence="5">
    <location>
        <begin position="368"/>
        <end position="377"/>
    </location>
</feature>
<evidence type="ECO:0000259" key="6">
    <source>
        <dbReference type="PROSITE" id="PS50089"/>
    </source>
</evidence>
<keyword evidence="9" id="KW-1185">Reference proteome</keyword>
<dbReference type="InterPro" id="IPR013083">
    <property type="entry name" value="Znf_RING/FYVE/PHD"/>
</dbReference>
<feature type="domain" description="C2H2-type" evidence="7">
    <location>
        <begin position="258"/>
        <end position="286"/>
    </location>
</feature>
<dbReference type="InterPro" id="IPR013087">
    <property type="entry name" value="Znf_C2H2_type"/>
</dbReference>
<dbReference type="PANTHER" id="PTHR22763">
    <property type="entry name" value="RING ZINC FINGER PROTEIN"/>
    <property type="match status" value="1"/>
</dbReference>
<dbReference type="SMART" id="SM00184">
    <property type="entry name" value="RING"/>
    <property type="match status" value="1"/>
</dbReference>
<sequence>MYIDMSNKVYSKARPTPQPLLLCDYSQRDATRSPSMANSTRAVTDTGHVIAGTSTTAATDTGDGNITVTAVTADGYDSGGDDTPALRQEITRLRQLIDILDNIRIYSLPLINDCHCQRQSSPARLQKYRRFNAIYEDLKASHLRSPIKRNNHHPIIISGAIAAANDGRACSVVDTGGDDSTDITVEIVSVADDNDQQSDVDVVDTKHCDLNVETETDENEENIAVDPNPNVPPLTQWPPLPINTTATDSTCAIVGALYTCYECDHDFPTQLDLDVHTERIHLTGDEAVGVAVHSYVCDKCYEVFDTEDRLHRHFSQRHRTKRLFGCDQCPYKTLSEKYLLRHKAGYHSPRGSPARKASPYKSPQRLRSPPKLKHRSPQRSPQKSPRSVDTNAALVEKMESIFEIIYGVNERDHRYQSSGSGHRSTGGQHSRDNDNTGPAIELVKSSGGQKAEPMIDTITTGDQCPICLDIMCEPVTDGHNCGDTRSLTCRHRFHKKCLKSWFAHRMTCPVCRQRVAKRDRKCSADITHTVPTGYESDEGDEYAGMDPAVIMRAYSSWMADDYMIMAHGGAPSINIWSFFTGFTRRSPQPPPRRSLTSYLMYGADGHGFHDYFLF</sequence>
<dbReference type="InterPro" id="IPR001841">
    <property type="entry name" value="Znf_RING"/>
</dbReference>
<feature type="region of interest" description="Disordered" evidence="5">
    <location>
        <begin position="345"/>
        <end position="391"/>
    </location>
</feature>
<keyword evidence="2 4" id="KW-0863">Zinc-finger</keyword>